<keyword evidence="8" id="KW-1185">Reference proteome</keyword>
<dbReference type="InterPro" id="IPR016163">
    <property type="entry name" value="Ald_DH_C"/>
</dbReference>
<dbReference type="InterPro" id="IPR016160">
    <property type="entry name" value="Ald_DH_CS_CYS"/>
</dbReference>
<evidence type="ECO:0000256" key="4">
    <source>
        <dbReference type="PROSITE-ProRule" id="PRU10007"/>
    </source>
</evidence>
<dbReference type="Gene3D" id="3.40.605.10">
    <property type="entry name" value="Aldehyde Dehydrogenase, Chain A, domain 1"/>
    <property type="match status" value="1"/>
</dbReference>
<dbReference type="PIRSF" id="PIRSF036492">
    <property type="entry name" value="ALDH"/>
    <property type="match status" value="1"/>
</dbReference>
<dbReference type="Pfam" id="PF00171">
    <property type="entry name" value="Aldedh"/>
    <property type="match status" value="1"/>
</dbReference>
<feature type="active site" evidence="4">
    <location>
        <position position="228"/>
    </location>
</feature>
<name>A0ABT3Y2C3_9FLAO</name>
<dbReference type="InterPro" id="IPR015590">
    <property type="entry name" value="Aldehyde_DH_dom"/>
</dbReference>
<dbReference type="PANTHER" id="PTHR43570">
    <property type="entry name" value="ALDEHYDE DEHYDROGENASE"/>
    <property type="match status" value="1"/>
</dbReference>
<evidence type="ECO:0000256" key="2">
    <source>
        <dbReference type="ARBA" id="ARBA00023002"/>
    </source>
</evidence>
<evidence type="ECO:0000256" key="5">
    <source>
        <dbReference type="RuleBase" id="RU003345"/>
    </source>
</evidence>
<evidence type="ECO:0000256" key="1">
    <source>
        <dbReference type="ARBA" id="ARBA00009986"/>
    </source>
</evidence>
<dbReference type="Proteomes" id="UP001070176">
    <property type="component" value="Unassembled WGS sequence"/>
</dbReference>
<dbReference type="CDD" id="cd07136">
    <property type="entry name" value="ALDH_YwdH-P39616"/>
    <property type="match status" value="1"/>
</dbReference>
<dbReference type="InterPro" id="IPR029510">
    <property type="entry name" value="Ald_DH_CS_GLU"/>
</dbReference>
<dbReference type="PROSITE" id="PS00070">
    <property type="entry name" value="ALDEHYDE_DEHYDR_CYS"/>
    <property type="match status" value="1"/>
</dbReference>
<dbReference type="InterPro" id="IPR012394">
    <property type="entry name" value="Aldehyde_DH_NAD(P)"/>
</dbReference>
<dbReference type="PROSITE" id="PS00687">
    <property type="entry name" value="ALDEHYDE_DEHYDR_GLU"/>
    <property type="match status" value="1"/>
</dbReference>
<comment type="similarity">
    <text evidence="1 3 5">Belongs to the aldehyde dehydrogenase family.</text>
</comment>
<dbReference type="RefSeq" id="WP_267280859.1">
    <property type="nucleotide sequence ID" value="NZ_JAOVZV010000007.1"/>
</dbReference>
<sequence length="472" mass="54340">MFYKPCLGKRIAITLQILFMEIQEIVSKQKEFFKTQQTKNIRFRKMYLEKLRDLIVENENLLYEAIDKDFGKSKFDTFTTEISFILNDIKYYLKNLSSFSKPKKVSTNLVNQFGKSRIHSEPLGNILVIGAWNYPYQLSLSPIIAALAAGNCCILKPSEIAENTMKIMVKIINENFPPEYLYAYEGGIDETTELLKLKFNKIFFTGSTKVGKIVYKAAAENLTPVTLELGGKSPAIITKEANLEVAAKRIIWGKFINAGQTCVAPDYLLIEESVQEQFLEMLRKYIQEFRYEQNSDHYTRIINQKNFERLIKLINKDKIYFGGDFNAENLYIEPTVLANINWNDEVMQEEIFGPILPVISFTNFNITLNEILEYEKPLAAYLFTNNSEEKDNFTQKLSFGGGCINDVMMHLGNENLPFGGVGNSGIGNYHGRFGFETFSHQKAILERATWGEPNIKYPPYSEKKLSWIKRFM</sequence>
<evidence type="ECO:0000259" key="6">
    <source>
        <dbReference type="Pfam" id="PF00171"/>
    </source>
</evidence>
<protein>
    <recommendedName>
        <fullName evidence="3">Aldehyde dehydrogenase</fullName>
    </recommendedName>
</protein>
<dbReference type="PANTHER" id="PTHR43570:SF16">
    <property type="entry name" value="ALDEHYDE DEHYDROGENASE TYPE III, ISOFORM Q"/>
    <property type="match status" value="1"/>
</dbReference>
<reference evidence="7" key="1">
    <citation type="submission" date="2022-10" db="EMBL/GenBank/DDBJ databases">
        <title>Chryseobacterium sp. nov., a novel bacterial species.</title>
        <authorList>
            <person name="Cao Y."/>
        </authorList>
    </citation>
    <scope>NUCLEOTIDE SEQUENCE</scope>
    <source>
        <strain evidence="7">KC 927</strain>
    </source>
</reference>
<accession>A0ABT3Y2C3</accession>
<organism evidence="7 8">
    <name type="scientific">Chryseobacterium luquanense</name>
    <dbReference type="NCBI Taxonomy" id="2983766"/>
    <lineage>
        <taxon>Bacteria</taxon>
        <taxon>Pseudomonadati</taxon>
        <taxon>Bacteroidota</taxon>
        <taxon>Flavobacteriia</taxon>
        <taxon>Flavobacteriales</taxon>
        <taxon>Weeksellaceae</taxon>
        <taxon>Chryseobacterium group</taxon>
        <taxon>Chryseobacterium</taxon>
    </lineage>
</organism>
<feature type="domain" description="Aldehyde dehydrogenase" evidence="6">
    <location>
        <begin position="5"/>
        <end position="444"/>
    </location>
</feature>
<dbReference type="InterPro" id="IPR016162">
    <property type="entry name" value="Ald_DH_N"/>
</dbReference>
<evidence type="ECO:0000313" key="7">
    <source>
        <dbReference type="EMBL" id="MCX8532278.1"/>
    </source>
</evidence>
<evidence type="ECO:0000256" key="3">
    <source>
        <dbReference type="PIRNR" id="PIRNR036492"/>
    </source>
</evidence>
<comment type="caution">
    <text evidence="7">The sequence shown here is derived from an EMBL/GenBank/DDBJ whole genome shotgun (WGS) entry which is preliminary data.</text>
</comment>
<gene>
    <name evidence="7" type="ORF">OEA66_07940</name>
</gene>
<keyword evidence="2 3" id="KW-0560">Oxidoreductase</keyword>
<dbReference type="SUPFAM" id="SSF53720">
    <property type="entry name" value="ALDH-like"/>
    <property type="match status" value="1"/>
</dbReference>
<dbReference type="InterPro" id="IPR016161">
    <property type="entry name" value="Ald_DH/histidinol_DH"/>
</dbReference>
<dbReference type="EMBL" id="JAOVZV010000007">
    <property type="protein sequence ID" value="MCX8532278.1"/>
    <property type="molecule type" value="Genomic_DNA"/>
</dbReference>
<evidence type="ECO:0000313" key="8">
    <source>
        <dbReference type="Proteomes" id="UP001070176"/>
    </source>
</evidence>
<proteinExistence type="inferred from homology"/>
<dbReference type="Gene3D" id="3.40.309.10">
    <property type="entry name" value="Aldehyde Dehydrogenase, Chain A, domain 2"/>
    <property type="match status" value="1"/>
</dbReference>